<comment type="caution">
    <text evidence="3">The sequence shown here is derived from an EMBL/GenBank/DDBJ whole genome shotgun (WGS) entry which is preliminary data.</text>
</comment>
<accession>A0AAV6U774</accession>
<keyword evidence="4" id="KW-1185">Reference proteome</keyword>
<evidence type="ECO:0000313" key="4">
    <source>
        <dbReference type="Proteomes" id="UP000827092"/>
    </source>
</evidence>
<evidence type="ECO:0000256" key="1">
    <source>
        <dbReference type="SAM" id="Phobius"/>
    </source>
</evidence>
<dbReference type="Gene3D" id="3.40.50.150">
    <property type="entry name" value="Vaccinia Virus protein VP39"/>
    <property type="match status" value="1"/>
</dbReference>
<dbReference type="GO" id="GO:0008757">
    <property type="term" value="F:S-adenosylmethionine-dependent methyltransferase activity"/>
    <property type="evidence" value="ECO:0007669"/>
    <property type="project" value="InterPro"/>
</dbReference>
<dbReference type="CDD" id="cd02440">
    <property type="entry name" value="AdoMet_MTases"/>
    <property type="match status" value="1"/>
</dbReference>
<dbReference type="SUPFAM" id="SSF53335">
    <property type="entry name" value="S-adenosyl-L-methionine-dependent methyltransferases"/>
    <property type="match status" value="1"/>
</dbReference>
<dbReference type="PANTHER" id="PTHR45036:SF1">
    <property type="entry name" value="METHYLTRANSFERASE LIKE 7A"/>
    <property type="match status" value="1"/>
</dbReference>
<keyword evidence="1" id="KW-0812">Transmembrane</keyword>
<proteinExistence type="predicted"/>
<reference evidence="3 4" key="1">
    <citation type="journal article" date="2022" name="Nat. Ecol. Evol.">
        <title>A masculinizing supergene underlies an exaggerated male reproductive morph in a spider.</title>
        <authorList>
            <person name="Hendrickx F."/>
            <person name="De Corte Z."/>
            <person name="Sonet G."/>
            <person name="Van Belleghem S.M."/>
            <person name="Kostlbacher S."/>
            <person name="Vangestel C."/>
        </authorList>
    </citation>
    <scope>NUCLEOTIDE SEQUENCE [LARGE SCALE GENOMIC DNA]</scope>
    <source>
        <strain evidence="3">W744_W776</strain>
    </source>
</reference>
<evidence type="ECO:0000313" key="3">
    <source>
        <dbReference type="EMBL" id="KAG8180417.1"/>
    </source>
</evidence>
<feature type="transmembrane region" description="Helical" evidence="1">
    <location>
        <begin position="6"/>
        <end position="28"/>
    </location>
</feature>
<feature type="domain" description="Methyltransferase type 11" evidence="2">
    <location>
        <begin position="82"/>
        <end position="179"/>
    </location>
</feature>
<dbReference type="Proteomes" id="UP000827092">
    <property type="component" value="Unassembled WGS sequence"/>
</dbReference>
<organism evidence="3 4">
    <name type="scientific">Oedothorax gibbosus</name>
    <dbReference type="NCBI Taxonomy" id="931172"/>
    <lineage>
        <taxon>Eukaryota</taxon>
        <taxon>Metazoa</taxon>
        <taxon>Ecdysozoa</taxon>
        <taxon>Arthropoda</taxon>
        <taxon>Chelicerata</taxon>
        <taxon>Arachnida</taxon>
        <taxon>Araneae</taxon>
        <taxon>Araneomorphae</taxon>
        <taxon>Entelegynae</taxon>
        <taxon>Araneoidea</taxon>
        <taxon>Linyphiidae</taxon>
        <taxon>Erigoninae</taxon>
        <taxon>Oedothorax</taxon>
    </lineage>
</organism>
<name>A0AAV6U774_9ARAC</name>
<dbReference type="InterPro" id="IPR052356">
    <property type="entry name" value="Thiol_S-MT"/>
</dbReference>
<keyword evidence="1" id="KW-0472">Membrane</keyword>
<dbReference type="PANTHER" id="PTHR45036">
    <property type="entry name" value="METHYLTRANSFERASE LIKE 7B"/>
    <property type="match status" value="1"/>
</dbReference>
<dbReference type="Pfam" id="PF08241">
    <property type="entry name" value="Methyltransf_11"/>
    <property type="match status" value="1"/>
</dbReference>
<sequence>MEVVFYGALTTLWWMSSVSVLLPFLLLLKFSKFFRDRWFSFIFERILSPIYSPIGLPMRKKTFSILEKHLKGRDTFKELEVLEIGIGGGANLQFYPENSKLTAVDMNESFKKYFLDNQKKYPHIKYARTVLGVAEDMREVEGSSMDLVVCTYVLCSVVNLGKALKEVKRVLKPDGKFLFLEHVAYPKSQWGNTVQRFAAPLWKIYFNGCMLVRDTAEMIRASGFTNVEMENACPPGMLWLGRPRIMGIATK</sequence>
<dbReference type="InterPro" id="IPR029063">
    <property type="entry name" value="SAM-dependent_MTases_sf"/>
</dbReference>
<gene>
    <name evidence="3" type="ORF">JTE90_022766</name>
</gene>
<dbReference type="EMBL" id="JAFNEN010000564">
    <property type="protein sequence ID" value="KAG8180417.1"/>
    <property type="molecule type" value="Genomic_DNA"/>
</dbReference>
<keyword evidence="1" id="KW-1133">Transmembrane helix</keyword>
<dbReference type="InterPro" id="IPR013216">
    <property type="entry name" value="Methyltransf_11"/>
</dbReference>
<dbReference type="AlphaFoldDB" id="A0AAV6U774"/>
<protein>
    <recommendedName>
        <fullName evidence="2">Methyltransferase type 11 domain-containing protein</fullName>
    </recommendedName>
</protein>
<evidence type="ECO:0000259" key="2">
    <source>
        <dbReference type="Pfam" id="PF08241"/>
    </source>
</evidence>